<dbReference type="InterPro" id="IPR016007">
    <property type="entry name" value="Alpha_rhamnosid"/>
</dbReference>
<evidence type="ECO:0000259" key="5">
    <source>
        <dbReference type="Pfam" id="PF08531"/>
    </source>
</evidence>
<dbReference type="Pfam" id="PF25788">
    <property type="entry name" value="Ig_Rha78A_N"/>
    <property type="match status" value="1"/>
</dbReference>
<dbReference type="InterPro" id="IPR013783">
    <property type="entry name" value="Ig-like_fold"/>
</dbReference>
<dbReference type="Pfam" id="PF17390">
    <property type="entry name" value="Bac_rhamnosid_C"/>
    <property type="match status" value="1"/>
</dbReference>
<keyword evidence="9" id="KW-1185">Reference proteome</keyword>
<feature type="domain" description="Bacterial alpha-L-rhamnosidase N-terminal" evidence="5">
    <location>
        <begin position="164"/>
        <end position="333"/>
    </location>
</feature>
<comment type="catalytic activity">
    <reaction evidence="1">
        <text>Hydrolysis of terminal non-reducing alpha-L-rhamnose residues in alpha-L-rhamnosides.</text>
        <dbReference type="EC" id="3.2.1.40"/>
    </reaction>
</comment>
<evidence type="ECO:0000313" key="9">
    <source>
        <dbReference type="Proteomes" id="UP001321481"/>
    </source>
</evidence>
<dbReference type="Gene3D" id="2.60.420.10">
    <property type="entry name" value="Maltose phosphorylase, domain 3"/>
    <property type="match status" value="1"/>
</dbReference>
<dbReference type="PANTHER" id="PTHR33307">
    <property type="entry name" value="ALPHA-RHAMNOSIDASE (EUROFUNG)"/>
    <property type="match status" value="1"/>
</dbReference>
<organism evidence="8 9">
    <name type="scientific">Microbacterium dauci</name>
    <dbReference type="NCBI Taxonomy" id="3048008"/>
    <lineage>
        <taxon>Bacteria</taxon>
        <taxon>Bacillati</taxon>
        <taxon>Actinomycetota</taxon>
        <taxon>Actinomycetes</taxon>
        <taxon>Micrococcales</taxon>
        <taxon>Microbacteriaceae</taxon>
        <taxon>Microbacterium</taxon>
    </lineage>
</organism>
<accession>A0ABT6ZE89</accession>
<dbReference type="InterPro" id="IPR035398">
    <property type="entry name" value="Bac_rhamnosid_C"/>
</dbReference>
<evidence type="ECO:0000313" key="8">
    <source>
        <dbReference type="EMBL" id="MDJ1114475.1"/>
    </source>
</evidence>
<dbReference type="Gene3D" id="1.50.10.10">
    <property type="match status" value="1"/>
</dbReference>
<dbReference type="InterPro" id="IPR008902">
    <property type="entry name" value="Rhamnosid_concanavalin"/>
</dbReference>
<dbReference type="EC" id="3.2.1.40" evidence="2"/>
<feature type="domain" description="Alpha-L-rhamnosidase concanavalin-like" evidence="4">
    <location>
        <begin position="346"/>
        <end position="441"/>
    </location>
</feature>
<evidence type="ECO:0000256" key="3">
    <source>
        <dbReference type="ARBA" id="ARBA00022801"/>
    </source>
</evidence>
<dbReference type="Proteomes" id="UP001321481">
    <property type="component" value="Unassembled WGS sequence"/>
</dbReference>
<dbReference type="Gene3D" id="2.60.120.260">
    <property type="entry name" value="Galactose-binding domain-like"/>
    <property type="match status" value="2"/>
</dbReference>
<evidence type="ECO:0000256" key="2">
    <source>
        <dbReference type="ARBA" id="ARBA00012652"/>
    </source>
</evidence>
<dbReference type="Pfam" id="PF17389">
    <property type="entry name" value="Bac_rhamnosid6H"/>
    <property type="match status" value="1"/>
</dbReference>
<name>A0ABT6ZE89_9MICO</name>
<evidence type="ECO:0000259" key="7">
    <source>
        <dbReference type="Pfam" id="PF17390"/>
    </source>
</evidence>
<dbReference type="InterPro" id="IPR035396">
    <property type="entry name" value="Bac_rhamnosid6H"/>
</dbReference>
<dbReference type="EMBL" id="JASJND010000005">
    <property type="protein sequence ID" value="MDJ1114475.1"/>
    <property type="molecule type" value="Genomic_DNA"/>
</dbReference>
<feature type="domain" description="Alpha-L-rhamnosidase six-hairpin glycosidase" evidence="6">
    <location>
        <begin position="448"/>
        <end position="786"/>
    </location>
</feature>
<keyword evidence="3 8" id="KW-0378">Hydrolase</keyword>
<dbReference type="PANTHER" id="PTHR33307:SF6">
    <property type="entry name" value="ALPHA-RHAMNOSIDASE (EUROFUNG)-RELATED"/>
    <property type="match status" value="1"/>
</dbReference>
<dbReference type="PIRSF" id="PIRSF010631">
    <property type="entry name" value="A-rhamnsds"/>
    <property type="match status" value="1"/>
</dbReference>
<feature type="domain" description="Alpha-L-rhamnosidase C-terminal" evidence="7">
    <location>
        <begin position="794"/>
        <end position="858"/>
    </location>
</feature>
<evidence type="ECO:0000256" key="1">
    <source>
        <dbReference type="ARBA" id="ARBA00001445"/>
    </source>
</evidence>
<dbReference type="InterPro" id="IPR008928">
    <property type="entry name" value="6-hairpin_glycosidase_sf"/>
</dbReference>
<dbReference type="GO" id="GO:0016787">
    <property type="term" value="F:hydrolase activity"/>
    <property type="evidence" value="ECO:0007669"/>
    <property type="project" value="UniProtKB-KW"/>
</dbReference>
<sequence length="903" mass="100441">MTTPLQPYDLRAEHRIEPLGLDASSPRLSWKLRSADAARRGLTQASCRVLVASEDLTVWDSGVIGDPDTRAVTVEAPLRPRTRYDWTLIVTDETGAESSQAASWFETGLGDEIERPGAWIGRDLNWDRRADVHDPPVVDDIPDAVRNIEPPGHFRAEFSLERPVRRARMYASAKGVYRAYLNGAVVGDHELAPGWTDYDDRIQYQTYDITDMLHQGANAVGLVVADGWWSGYVGFDHRRHGNHWGVAPEGWAMIVVDHDGGASTLIATDGHWRESPGDIVFTDMLMGEAVDRRRSLGEWTMPGYDDTDWAPARSCGSDFSRLTAQVDEPVRVVDTLSAIDVARDAAGRWIYDFGQNLVGRVRVAFDQLDTGRRVVLRHGETLEDGALYTANLRSAQARDVYTSAGGADVFEPSFTFHGFRYVEIDGLAQPLPLEAVNAIVISSDTPAAGVMRTSSADINQLVSNISWGQRGNFVAVPTDCPQRDERLGWMADAQVFLPTAMYNADLAAFFLRWMRDVRFAQSDEGAFTSVVPPVPYYRGRDGAPGWADAGVIIPWELYRAYGDQRFLTEAYPSMTRWVDFVHRHNPDLIWTRRVGSHYGDWLQIDAVTPRDVLATAYFARSAALTARTAVELGRVDEGARYGALAERIAERFRDVFVDEDLRITGDTQTVYLLALAFDLVQPAQRDRVGAHLARTIEAHGTLLTTGFIGVALLCPVLTAIGRSDLAYALLETDRFPSWLYSVRHGATTIWERWDGWTEDRGFQAPQMNSFNHYSLGSVGEWLYRSVAGIEQPTTSVAYRHLRIRPQIGGSLTWVDATYESAAGRIRSAWRRERGTATVAIEVPPGVRADVVLPGVAVTERGTDLESVPGVSEVTGRDTETSFSVVSGRYEFDFELRTTTPVQR</sequence>
<protein>
    <recommendedName>
        <fullName evidence="2">alpha-L-rhamnosidase</fullName>
        <ecNumber evidence="2">3.2.1.40</ecNumber>
    </recommendedName>
</protein>
<evidence type="ECO:0000259" key="4">
    <source>
        <dbReference type="Pfam" id="PF05592"/>
    </source>
</evidence>
<dbReference type="InterPro" id="IPR013737">
    <property type="entry name" value="Bac_rhamnosid_N"/>
</dbReference>
<dbReference type="InterPro" id="IPR012341">
    <property type="entry name" value="6hp_glycosidase-like_sf"/>
</dbReference>
<dbReference type="SUPFAM" id="SSF48208">
    <property type="entry name" value="Six-hairpin glycosidases"/>
    <property type="match status" value="1"/>
</dbReference>
<comment type="caution">
    <text evidence="8">The sequence shown here is derived from an EMBL/GenBank/DDBJ whole genome shotgun (WGS) entry which is preliminary data.</text>
</comment>
<proteinExistence type="predicted"/>
<gene>
    <name evidence="8" type="ORF">QNI14_08415</name>
</gene>
<dbReference type="Pfam" id="PF08531">
    <property type="entry name" value="Bac_rhamnosid_N"/>
    <property type="match status" value="1"/>
</dbReference>
<dbReference type="Gene3D" id="2.60.40.10">
    <property type="entry name" value="Immunoglobulins"/>
    <property type="match status" value="1"/>
</dbReference>
<reference evidence="8 9" key="1">
    <citation type="submission" date="2023-05" db="EMBL/GenBank/DDBJ databases">
        <title>Microbacterium dauci sp.nov., Isolated from Carrot Rhizosphere Soil.</title>
        <authorList>
            <person name="Xiao Z."/>
            <person name="Zheng J."/>
        </authorList>
    </citation>
    <scope>NUCLEOTIDE SEQUENCE [LARGE SCALE GENOMIC DNA]</scope>
    <source>
        <strain evidence="8 9">LX3-4</strain>
    </source>
</reference>
<dbReference type="Pfam" id="PF05592">
    <property type="entry name" value="Bac_rhamnosid"/>
    <property type="match status" value="1"/>
</dbReference>
<evidence type="ECO:0000259" key="6">
    <source>
        <dbReference type="Pfam" id="PF17389"/>
    </source>
</evidence>
<dbReference type="RefSeq" id="WP_283716095.1">
    <property type="nucleotide sequence ID" value="NZ_JASJND010000005.1"/>
</dbReference>